<evidence type="ECO:0000256" key="2">
    <source>
        <dbReference type="ARBA" id="ARBA00005145"/>
    </source>
</evidence>
<dbReference type="PANTHER" id="PTHR43416:SF5">
    <property type="entry name" value="DIHYDROLIPOYLLYSINE-RESIDUE SUCCINYLTRANSFERASE COMPONENT OF 2-OXOGLUTARATE DEHYDROGENASE COMPLEX, MITOCHONDRIAL"/>
    <property type="match status" value="1"/>
</dbReference>
<dbReference type="AlphaFoldDB" id="A0A813GRV5"/>
<dbReference type="UniPathway" id="UPA00868">
    <property type="reaction ID" value="UER00840"/>
</dbReference>
<dbReference type="OrthoDB" id="5391403at2759"/>
<evidence type="ECO:0000256" key="7">
    <source>
        <dbReference type="ARBA" id="ARBA00022823"/>
    </source>
</evidence>
<evidence type="ECO:0000256" key="1">
    <source>
        <dbReference type="ARBA" id="ARBA00001938"/>
    </source>
</evidence>
<sequence length="441" mass="46629">MLGLFASRRVPRAAAVVVAAAGRNAGHPRTFSRLVAPTVWRTGSFARTQPAGAMSVAAIRRFSSMDILTPPFGAESITEGTLMEWSKKVGDFCAKGEVIAVIETDKVSVEVKAPESGILTEILAAADETVGVDQKLAVLTPGGEAPAKAAEAPKAEAPKAEAPKAAPAAVAAKAAPAKAAPAAVAAKPAAAPVAKPAAAAPAADGERPERRVKMTRMRLSIAKRLKDAQNTAAMLTTFQEVDMGALMEMRSKYKEVFEQSHGVKLGFMSAFLKASCFALQQIPGVNAVIDDATNEIIYRDYVDISVAVASPRGLVVPVLRDVQNMSIFKVEATIGQLAMKAKKEELTLDDMAGGTFTISNGGTFGSMLGTPIINPPQSAILGMHATKQRPVVLKNGEIGARPIMYLALTYDHRLVDGREAVTFLCTVRDQIEDPRRLLLEC</sequence>
<dbReference type="GO" id="GO:0033512">
    <property type="term" value="P:L-lysine catabolic process to acetyl-CoA via saccharopine"/>
    <property type="evidence" value="ECO:0007669"/>
    <property type="project" value="UniProtKB-UniPathway"/>
</dbReference>
<dbReference type="InterPro" id="IPR011053">
    <property type="entry name" value="Single_hybrid_motif"/>
</dbReference>
<reference evidence="11" key="1">
    <citation type="submission" date="2021-02" db="EMBL/GenBank/DDBJ databases">
        <authorList>
            <person name="Dougan E. K."/>
            <person name="Rhodes N."/>
            <person name="Thang M."/>
            <person name="Chan C."/>
        </authorList>
    </citation>
    <scope>NUCLEOTIDE SEQUENCE</scope>
</reference>
<dbReference type="NCBIfam" id="TIGR01347">
    <property type="entry name" value="sucB"/>
    <property type="match status" value="1"/>
</dbReference>
<name>A0A813GRV5_POLGL</name>
<accession>A0A813GRV5</accession>
<evidence type="ECO:0000259" key="10">
    <source>
        <dbReference type="PROSITE" id="PS50968"/>
    </source>
</evidence>
<feature type="domain" description="Lipoyl-binding" evidence="10">
    <location>
        <begin position="64"/>
        <end position="140"/>
    </location>
</feature>
<dbReference type="Gene3D" id="3.30.559.10">
    <property type="entry name" value="Chloramphenicol acetyltransferase-like domain"/>
    <property type="match status" value="1"/>
</dbReference>
<organism evidence="11 12">
    <name type="scientific">Polarella glacialis</name>
    <name type="common">Dinoflagellate</name>
    <dbReference type="NCBI Taxonomy" id="89957"/>
    <lineage>
        <taxon>Eukaryota</taxon>
        <taxon>Sar</taxon>
        <taxon>Alveolata</taxon>
        <taxon>Dinophyceae</taxon>
        <taxon>Suessiales</taxon>
        <taxon>Suessiaceae</taxon>
        <taxon>Polarella</taxon>
    </lineage>
</organism>
<dbReference type="EC" id="2.3.1.61" evidence="4"/>
<dbReference type="FunFam" id="3.30.559.10:FF:000007">
    <property type="entry name" value="Dihydrolipoamide acetyltransferase component of pyruvate dehydrogenase complex"/>
    <property type="match status" value="1"/>
</dbReference>
<keyword evidence="7" id="KW-0450">Lipoyl</keyword>
<dbReference type="Proteomes" id="UP000654075">
    <property type="component" value="Unassembled WGS sequence"/>
</dbReference>
<dbReference type="SUPFAM" id="SSF52777">
    <property type="entry name" value="CoA-dependent acyltransferases"/>
    <property type="match status" value="1"/>
</dbReference>
<evidence type="ECO:0000313" key="11">
    <source>
        <dbReference type="EMBL" id="CAE8627780.1"/>
    </source>
</evidence>
<dbReference type="CDD" id="cd06849">
    <property type="entry name" value="lipoyl_domain"/>
    <property type="match status" value="1"/>
</dbReference>
<keyword evidence="8" id="KW-0012">Acyltransferase</keyword>
<comment type="cofactor">
    <cofactor evidence="1">
        <name>(R)-lipoate</name>
        <dbReference type="ChEBI" id="CHEBI:83088"/>
    </cofactor>
</comment>
<dbReference type="GO" id="GO:0005739">
    <property type="term" value="C:mitochondrion"/>
    <property type="evidence" value="ECO:0007669"/>
    <property type="project" value="TreeGrafter"/>
</dbReference>
<evidence type="ECO:0000256" key="5">
    <source>
        <dbReference type="ARBA" id="ARBA00022532"/>
    </source>
</evidence>
<dbReference type="SUPFAM" id="SSF51230">
    <property type="entry name" value="Single hybrid motif"/>
    <property type="match status" value="1"/>
</dbReference>
<dbReference type="InterPro" id="IPR050537">
    <property type="entry name" value="2-oxoacid_dehydrogenase"/>
</dbReference>
<comment type="similarity">
    <text evidence="3">Belongs to the 2-oxoacid dehydrogenase family.</text>
</comment>
<dbReference type="InterPro" id="IPR001078">
    <property type="entry name" value="2-oxoacid_DH_actylTfrase"/>
</dbReference>
<protein>
    <recommendedName>
        <fullName evidence="4">dihydrolipoyllysine-residue succinyltransferase</fullName>
        <ecNumber evidence="4">2.3.1.61</ecNumber>
    </recommendedName>
    <alternativeName>
        <fullName evidence="9">2-oxoglutarate dehydrogenase complex component E2</fullName>
    </alternativeName>
</protein>
<evidence type="ECO:0000313" key="12">
    <source>
        <dbReference type="Proteomes" id="UP000654075"/>
    </source>
</evidence>
<keyword evidence="5" id="KW-0816">Tricarboxylic acid cycle</keyword>
<dbReference type="PROSITE" id="PS50968">
    <property type="entry name" value="BIOTINYL_LIPOYL"/>
    <property type="match status" value="1"/>
</dbReference>
<dbReference type="GO" id="GO:0006099">
    <property type="term" value="P:tricarboxylic acid cycle"/>
    <property type="evidence" value="ECO:0007669"/>
    <property type="project" value="UniProtKB-KW"/>
</dbReference>
<dbReference type="OMA" id="NMPQTAV"/>
<evidence type="ECO:0000256" key="4">
    <source>
        <dbReference type="ARBA" id="ARBA00012945"/>
    </source>
</evidence>
<dbReference type="EMBL" id="CAJNNV010029263">
    <property type="protein sequence ID" value="CAE8627780.1"/>
    <property type="molecule type" value="Genomic_DNA"/>
</dbReference>
<comment type="pathway">
    <text evidence="2">Amino-acid degradation; L-lysine degradation via saccharopine pathway; glutaryl-CoA from L-lysine: step 6/6.</text>
</comment>
<keyword evidence="6" id="KW-0808">Transferase</keyword>
<dbReference type="InterPro" id="IPR023213">
    <property type="entry name" value="CAT-like_dom_sf"/>
</dbReference>
<dbReference type="PANTHER" id="PTHR43416">
    <property type="entry name" value="DIHYDROLIPOYLLYSINE-RESIDUE SUCCINYLTRANSFERASE COMPONENT OF 2-OXOGLUTARATE DEHYDROGENASE COMPLEX, MITOCHONDRIAL-RELATED"/>
    <property type="match status" value="1"/>
</dbReference>
<dbReference type="GO" id="GO:0004149">
    <property type="term" value="F:dihydrolipoyllysine-residue succinyltransferase activity"/>
    <property type="evidence" value="ECO:0007669"/>
    <property type="project" value="UniProtKB-EC"/>
</dbReference>
<gene>
    <name evidence="11" type="ORF">PGLA1383_LOCUS44498</name>
</gene>
<dbReference type="GO" id="GO:0045252">
    <property type="term" value="C:oxoglutarate dehydrogenase complex"/>
    <property type="evidence" value="ECO:0007669"/>
    <property type="project" value="InterPro"/>
</dbReference>
<dbReference type="Gene3D" id="2.40.50.100">
    <property type="match status" value="1"/>
</dbReference>
<evidence type="ECO:0000256" key="3">
    <source>
        <dbReference type="ARBA" id="ARBA00007317"/>
    </source>
</evidence>
<dbReference type="InterPro" id="IPR000089">
    <property type="entry name" value="Biotin_lipoyl"/>
</dbReference>
<comment type="caution">
    <text evidence="11">The sequence shown here is derived from an EMBL/GenBank/DDBJ whole genome shotgun (WGS) entry which is preliminary data.</text>
</comment>
<dbReference type="Pfam" id="PF00198">
    <property type="entry name" value="2-oxoacid_dh"/>
    <property type="match status" value="1"/>
</dbReference>
<dbReference type="InterPro" id="IPR006255">
    <property type="entry name" value="SucB"/>
</dbReference>
<evidence type="ECO:0000256" key="9">
    <source>
        <dbReference type="ARBA" id="ARBA00032406"/>
    </source>
</evidence>
<evidence type="ECO:0000256" key="6">
    <source>
        <dbReference type="ARBA" id="ARBA00022679"/>
    </source>
</evidence>
<dbReference type="Pfam" id="PF00364">
    <property type="entry name" value="Biotin_lipoyl"/>
    <property type="match status" value="1"/>
</dbReference>
<proteinExistence type="inferred from homology"/>
<keyword evidence="12" id="KW-1185">Reference proteome</keyword>
<evidence type="ECO:0000256" key="8">
    <source>
        <dbReference type="ARBA" id="ARBA00023315"/>
    </source>
</evidence>